<keyword evidence="4" id="KW-1185">Reference proteome</keyword>
<dbReference type="AlphaFoldDB" id="A0A166GG90"/>
<name>A0A166GG90_9AGAM</name>
<feature type="domain" description="DUF6593" evidence="2">
    <location>
        <begin position="11"/>
        <end position="163"/>
    </location>
</feature>
<reference evidence="3 4" key="1">
    <citation type="journal article" date="2016" name="Mol. Biol. Evol.">
        <title>Comparative Genomics of Early-Diverging Mushroom-Forming Fungi Provides Insights into the Origins of Lignocellulose Decay Capabilities.</title>
        <authorList>
            <person name="Nagy L.G."/>
            <person name="Riley R."/>
            <person name="Tritt A."/>
            <person name="Adam C."/>
            <person name="Daum C."/>
            <person name="Floudas D."/>
            <person name="Sun H."/>
            <person name="Yadav J.S."/>
            <person name="Pangilinan J."/>
            <person name="Larsson K.H."/>
            <person name="Matsuura K."/>
            <person name="Barry K."/>
            <person name="Labutti K."/>
            <person name="Kuo R."/>
            <person name="Ohm R.A."/>
            <person name="Bhattacharya S.S."/>
            <person name="Shirouzu T."/>
            <person name="Yoshinaga Y."/>
            <person name="Martin F.M."/>
            <person name="Grigoriev I.V."/>
            <person name="Hibbett D.S."/>
        </authorList>
    </citation>
    <scope>NUCLEOTIDE SEQUENCE [LARGE SCALE GENOMIC DNA]</scope>
    <source>
        <strain evidence="3 4">HHB10207 ss-3</strain>
    </source>
</reference>
<evidence type="ECO:0000313" key="3">
    <source>
        <dbReference type="EMBL" id="KZT41656.1"/>
    </source>
</evidence>
<evidence type="ECO:0000256" key="1">
    <source>
        <dbReference type="SAM" id="MobiDB-lite"/>
    </source>
</evidence>
<organism evidence="3 4">
    <name type="scientific">Sistotremastrum suecicum HHB10207 ss-3</name>
    <dbReference type="NCBI Taxonomy" id="1314776"/>
    <lineage>
        <taxon>Eukaryota</taxon>
        <taxon>Fungi</taxon>
        <taxon>Dikarya</taxon>
        <taxon>Basidiomycota</taxon>
        <taxon>Agaricomycotina</taxon>
        <taxon>Agaricomycetes</taxon>
        <taxon>Sistotremastrales</taxon>
        <taxon>Sistotremastraceae</taxon>
        <taxon>Sistotremastrum</taxon>
    </lineage>
</organism>
<evidence type="ECO:0000313" key="4">
    <source>
        <dbReference type="Proteomes" id="UP000076798"/>
    </source>
</evidence>
<sequence>MTTNLFLTSPNPTSTTIVDDSGRLCYIVDTIDLNRTWITRVRIAGGEEIATLQWHPWNSALDKVTIGLRQFQMIDFKNGKLRLNTTALFTDARGQTYVWNRDSKLNTWELTSRSTHERLVTVEFAEPLMAEAEPTPYLVLSKQAAELRDMCVVSWIFLQKQHRSRKSSLPGSYQGYNATLKDANDRSSSVSGFSVDSERTSRPTRGLTFRNFSSTTLVGSSTS</sequence>
<protein>
    <recommendedName>
        <fullName evidence="2">DUF6593 domain-containing protein</fullName>
    </recommendedName>
</protein>
<proteinExistence type="predicted"/>
<dbReference type="EMBL" id="KV428019">
    <property type="protein sequence ID" value="KZT41656.1"/>
    <property type="molecule type" value="Genomic_DNA"/>
</dbReference>
<dbReference type="InterPro" id="IPR046528">
    <property type="entry name" value="DUF6593"/>
</dbReference>
<dbReference type="OrthoDB" id="3256331at2759"/>
<dbReference type="Pfam" id="PF20236">
    <property type="entry name" value="DUF6593"/>
    <property type="match status" value="1"/>
</dbReference>
<feature type="region of interest" description="Disordered" evidence="1">
    <location>
        <begin position="183"/>
        <end position="207"/>
    </location>
</feature>
<gene>
    <name evidence="3" type="ORF">SISSUDRAFT_1042424</name>
</gene>
<dbReference type="Proteomes" id="UP000076798">
    <property type="component" value="Unassembled WGS sequence"/>
</dbReference>
<evidence type="ECO:0000259" key="2">
    <source>
        <dbReference type="Pfam" id="PF20236"/>
    </source>
</evidence>
<accession>A0A166GG90</accession>